<dbReference type="CDD" id="cd09898">
    <property type="entry name" value="H3TH_53EXO"/>
    <property type="match status" value="1"/>
</dbReference>
<dbReference type="SUPFAM" id="SSF88723">
    <property type="entry name" value="PIN domain-like"/>
    <property type="match status" value="1"/>
</dbReference>
<dbReference type="Gene3D" id="1.10.150.20">
    <property type="entry name" value="5' to 3' exonuclease, C-terminal subdomain"/>
    <property type="match status" value="1"/>
</dbReference>
<evidence type="ECO:0000313" key="5">
    <source>
        <dbReference type="EMBL" id="AKM82307.1"/>
    </source>
</evidence>
<proteinExistence type="predicted"/>
<dbReference type="SUPFAM" id="SSF47807">
    <property type="entry name" value="5' to 3' exonuclease, C-terminal subdomain"/>
    <property type="match status" value="1"/>
</dbReference>
<organism evidence="5 6">
    <name type="scientific">Berkelbacteria bacterium GW2011_GWE1_39_12</name>
    <dbReference type="NCBI Taxonomy" id="1618337"/>
    <lineage>
        <taxon>Bacteria</taxon>
        <taxon>Candidatus Berkelbacteria</taxon>
    </lineage>
</organism>
<protein>
    <submittedName>
        <fullName evidence="5">Polymerase I, DNA polymerase I protein</fullName>
        <ecNumber evidence="5">2.7.7.7</ecNumber>
    </submittedName>
</protein>
<keyword evidence="5" id="KW-0808">Transferase</keyword>
<dbReference type="InterPro" id="IPR038969">
    <property type="entry name" value="FEN"/>
</dbReference>
<accession>A0A0G4B5M9</accession>
<dbReference type="GO" id="GO:0008409">
    <property type="term" value="F:5'-3' exonuclease activity"/>
    <property type="evidence" value="ECO:0007669"/>
    <property type="project" value="InterPro"/>
</dbReference>
<dbReference type="Pfam" id="PF01367">
    <property type="entry name" value="5_3_exonuc"/>
    <property type="match status" value="1"/>
</dbReference>
<sequence length="302" mass="33859">MIKNRFVLIDAFALIFRAYYALPPSMTSDGHPVQAAYGFTSALLSAIRTLEPEYLAVGMDLPKPTKRHADFVEYKAHRAAAPEDLSAQIPYVRDVLKTMNVPCFAVEGYEGEDVLATIVAKTKPQLPDEKFEFIYVTGDMDLLQLIDEQSKVYSMARGVTLAQMYDIAKVKERYGLKPSQFVDFKALKGDASDNIPGVPGIGEKTASKLIIENGSLDKIYENIELISGKVHTLLKENKEQAYLSQKLSKIVDDAPLEFKLSDAKIHHYDQKNTIALFNRLGFKSLIARLPKEEKPEPQPKLF</sequence>
<name>A0A0G4B5M9_9BACT</name>
<dbReference type="InterPro" id="IPR029060">
    <property type="entry name" value="PIN-like_dom_sf"/>
</dbReference>
<keyword evidence="1" id="KW-0540">Nuclease</keyword>
<dbReference type="PANTHER" id="PTHR42646:SF2">
    <property type="entry name" value="5'-3' EXONUCLEASE FAMILY PROTEIN"/>
    <property type="match status" value="1"/>
</dbReference>
<feature type="domain" description="5'-3' exonuclease" evidence="4">
    <location>
        <begin position="4"/>
        <end position="266"/>
    </location>
</feature>
<dbReference type="GO" id="GO:0003677">
    <property type="term" value="F:DNA binding"/>
    <property type="evidence" value="ECO:0007669"/>
    <property type="project" value="UniProtKB-KW"/>
</dbReference>
<dbReference type="SMART" id="SM00475">
    <property type="entry name" value="53EXOc"/>
    <property type="match status" value="1"/>
</dbReference>
<evidence type="ECO:0000313" key="6">
    <source>
        <dbReference type="Proteomes" id="UP000035648"/>
    </source>
</evidence>
<dbReference type="Gene3D" id="3.40.50.1010">
    <property type="entry name" value="5'-nuclease"/>
    <property type="match status" value="1"/>
</dbReference>
<reference evidence="5 6" key="1">
    <citation type="journal article" date="2015" name="Nature">
        <title>rRNA introns, odd ribosomes, and small enigmatic genomes across a large radiation of phyla.</title>
        <authorList>
            <person name="Brown C.T."/>
            <person name="Hug L.A."/>
            <person name="Thomas B.C."/>
            <person name="Sharon I."/>
            <person name="Castelle C.J."/>
            <person name="Singh A."/>
            <person name="Wilkins M.J."/>
            <person name="Williams K.H."/>
            <person name="Banfield J.F."/>
        </authorList>
    </citation>
    <scope>NUCLEOTIDE SEQUENCE [LARGE SCALE GENOMIC DNA]</scope>
</reference>
<dbReference type="GO" id="GO:0003887">
    <property type="term" value="F:DNA-directed DNA polymerase activity"/>
    <property type="evidence" value="ECO:0007669"/>
    <property type="project" value="UniProtKB-EC"/>
</dbReference>
<dbReference type="FunFam" id="1.10.150.20:FF:000003">
    <property type="entry name" value="DNA polymerase I"/>
    <property type="match status" value="1"/>
</dbReference>
<dbReference type="AlphaFoldDB" id="A0A0G4B5M9"/>
<dbReference type="CDD" id="cd09859">
    <property type="entry name" value="PIN_53EXO"/>
    <property type="match status" value="1"/>
</dbReference>
<dbReference type="PANTHER" id="PTHR42646">
    <property type="entry name" value="FLAP ENDONUCLEASE XNI"/>
    <property type="match status" value="1"/>
</dbReference>
<dbReference type="KEGG" id="bbgw:UT28_C0001G0502"/>
<dbReference type="InterPro" id="IPR008918">
    <property type="entry name" value="HhH2"/>
</dbReference>
<gene>
    <name evidence="5" type="ORF">UT28_C0001G0502</name>
</gene>
<dbReference type="InterPro" id="IPR036279">
    <property type="entry name" value="5-3_exonuclease_C_sf"/>
</dbReference>
<dbReference type="PATRIC" id="fig|1618337.4.peg.502"/>
<keyword evidence="5" id="KW-0548">Nucleotidyltransferase</keyword>
<dbReference type="GO" id="GO:0017108">
    <property type="term" value="F:5'-flap endonuclease activity"/>
    <property type="evidence" value="ECO:0007669"/>
    <property type="project" value="InterPro"/>
</dbReference>
<evidence type="ECO:0000256" key="3">
    <source>
        <dbReference type="ARBA" id="ARBA00023125"/>
    </source>
</evidence>
<dbReference type="STRING" id="1618337.UT28_C0001G0502"/>
<evidence type="ECO:0000256" key="1">
    <source>
        <dbReference type="ARBA" id="ARBA00022722"/>
    </source>
</evidence>
<dbReference type="Pfam" id="PF02739">
    <property type="entry name" value="5_3_exonuc_N"/>
    <property type="match status" value="1"/>
</dbReference>
<keyword evidence="2" id="KW-0378">Hydrolase</keyword>
<dbReference type="SMART" id="SM00279">
    <property type="entry name" value="HhH2"/>
    <property type="match status" value="1"/>
</dbReference>
<evidence type="ECO:0000256" key="2">
    <source>
        <dbReference type="ARBA" id="ARBA00022801"/>
    </source>
</evidence>
<keyword evidence="3" id="KW-0238">DNA-binding</keyword>
<evidence type="ECO:0000259" key="4">
    <source>
        <dbReference type="SMART" id="SM00475"/>
    </source>
</evidence>
<dbReference type="InterPro" id="IPR020046">
    <property type="entry name" value="5-3_exonucl_a-hlix_arch_N"/>
</dbReference>
<dbReference type="EMBL" id="CP011213">
    <property type="protein sequence ID" value="AKM82307.1"/>
    <property type="molecule type" value="Genomic_DNA"/>
</dbReference>
<dbReference type="InterPro" id="IPR020045">
    <property type="entry name" value="DNA_polI_H3TH"/>
</dbReference>
<dbReference type="GO" id="GO:0033567">
    <property type="term" value="P:DNA replication, Okazaki fragment processing"/>
    <property type="evidence" value="ECO:0007669"/>
    <property type="project" value="InterPro"/>
</dbReference>
<dbReference type="InterPro" id="IPR002421">
    <property type="entry name" value="5-3_exonuclease"/>
</dbReference>
<dbReference type="Proteomes" id="UP000035648">
    <property type="component" value="Chromosome"/>
</dbReference>
<dbReference type="EC" id="2.7.7.7" evidence="5"/>